<proteinExistence type="predicted"/>
<dbReference type="GO" id="GO:0031267">
    <property type="term" value="F:small GTPase binding"/>
    <property type="evidence" value="ECO:0007669"/>
    <property type="project" value="InterPro"/>
</dbReference>
<dbReference type="KEGG" id="pfh:PFHG_05645"/>
<reference evidence="3" key="2">
    <citation type="submission" date="2006-03" db="EMBL/GenBank/DDBJ databases">
        <title>The genome sequence of the Plasmodium falciparum HB3.</title>
        <authorList>
            <consortium name="The Broad Institute Genome Sequencing Platform"/>
            <person name="Birren B."/>
            <person name="Lander E."/>
            <person name="Galagan J."/>
            <person name="Nusbaum C."/>
            <person name="Devon K."/>
            <person name="Henn M."/>
            <person name="Jaffe D."/>
            <person name="Butler J."/>
            <person name="Alvarez P."/>
            <person name="Gnerre S."/>
            <person name="Grabherr M."/>
            <person name="Kleber M."/>
            <person name="Mauceli E."/>
            <person name="Brockman W."/>
            <person name="MacCallum I.A."/>
            <person name="Rounsley S."/>
            <person name="Young S."/>
            <person name="LaButti K."/>
            <person name="Pushparaj V."/>
            <person name="DeCaprio D."/>
            <person name="Crawford M."/>
            <person name="Koehrsen M."/>
            <person name="Engels R."/>
            <person name="Montgomery P."/>
            <person name="Pearson M."/>
            <person name="Howarth C."/>
            <person name="Larson L."/>
            <person name="Luoma S."/>
            <person name="White J."/>
            <person name="Kodira C."/>
            <person name="Zeng Q."/>
            <person name="Oleary S."/>
            <person name="Yandava C."/>
            <person name="Alvarado L."/>
            <person name="Wirth D."/>
            <person name="Volkman S."/>
            <person name="Hartl D."/>
        </authorList>
    </citation>
    <scope>NUCLEOTIDE SEQUENCE [LARGE SCALE GENOMIC DNA]</scope>
</reference>
<dbReference type="InterPro" id="IPR011989">
    <property type="entry name" value="ARM-like"/>
</dbReference>
<protein>
    <recommendedName>
        <fullName evidence="1">Exportin-2 C-terminal domain-containing protein</fullName>
    </recommendedName>
</protein>
<sequence length="198" mass="23010">MDLWKSTIGNVNGIICVLKSYFKKYNIFNDIIKNNMQQLFNIYHYCLSNKKLYTDSFQIILSIFTYLPLDSYESFLKPLFVLLFTFLQHYKNDIIKIKVVHSLSVFILKTNVAVFITTLDTIQDGLIFNVPKSLSLPILDKLKNVNEKIIIFLALTKLLNHDKIRNEPFGVDILNSLNKNITSNEVVLKKSKVHLCRC</sequence>
<evidence type="ECO:0000313" key="3">
    <source>
        <dbReference type="Proteomes" id="UP000054289"/>
    </source>
</evidence>
<evidence type="ECO:0000313" key="2">
    <source>
        <dbReference type="EMBL" id="KOB60451.1"/>
    </source>
</evidence>
<dbReference type="EMBL" id="CH671963">
    <property type="protein sequence ID" value="KOB60451.1"/>
    <property type="molecule type" value="Genomic_DNA"/>
</dbReference>
<gene>
    <name evidence="2" type="ORF">PFHG_05645</name>
</gene>
<feature type="domain" description="Exportin-2 C-terminal" evidence="1">
    <location>
        <begin position="3"/>
        <end position="161"/>
    </location>
</feature>
<reference evidence="2 3" key="1">
    <citation type="submission" date="2006-03" db="EMBL/GenBank/DDBJ databases">
        <title>Annotation of Plasmodium falciparum HB3.</title>
        <authorList>
            <consortium name="The Broad Institute Genome Sequencing Platform"/>
            <person name="Volkman S.K."/>
            <person name="Neafsey D.E."/>
            <person name="Dash A.P."/>
            <person name="Chitnis C.E."/>
            <person name="Hartl D.L."/>
            <person name="Young S.K."/>
            <person name="Zeng Q."/>
            <person name="Koehrsen M."/>
            <person name="Alvarado L."/>
            <person name="Berlin A."/>
            <person name="Borenstein D."/>
            <person name="Chapman S.B."/>
            <person name="Chen Z."/>
            <person name="Engels R."/>
            <person name="Freedman E."/>
            <person name="Gellesch M."/>
            <person name="Goldberg J."/>
            <person name="Griggs A."/>
            <person name="Gujja S."/>
            <person name="Heilman E.R."/>
            <person name="Heiman D.I."/>
            <person name="Howarth C."/>
            <person name="Jen D."/>
            <person name="Larson L."/>
            <person name="Mehta T."/>
            <person name="Neiman D."/>
            <person name="Park D."/>
            <person name="Pearson M."/>
            <person name="Roberts A."/>
            <person name="Saif S."/>
            <person name="Shea T."/>
            <person name="Shenoy N."/>
            <person name="Sisk P."/>
            <person name="Stolte C."/>
            <person name="Sykes S."/>
            <person name="Walk T."/>
            <person name="White J."/>
            <person name="Yandava C."/>
            <person name="Haas B."/>
            <person name="Henn M.R."/>
            <person name="Nusbaum C."/>
            <person name="Birren B."/>
        </authorList>
    </citation>
    <scope>NUCLEOTIDE SEQUENCE [LARGE SCALE GENOMIC DNA]</scope>
    <source>
        <strain evidence="2">HB3</strain>
    </source>
</reference>
<dbReference type="SUPFAM" id="SSF48371">
    <property type="entry name" value="ARM repeat"/>
    <property type="match status" value="1"/>
</dbReference>
<evidence type="ECO:0000259" key="1">
    <source>
        <dbReference type="Pfam" id="PF03378"/>
    </source>
</evidence>
<name>A0A0L7KBK9_PLAFX</name>
<accession>A0A0L7KBK9</accession>
<dbReference type="Gene3D" id="1.25.10.10">
    <property type="entry name" value="Leucine-rich Repeat Variant"/>
    <property type="match status" value="1"/>
</dbReference>
<dbReference type="InterPro" id="IPR005043">
    <property type="entry name" value="XPO2_C"/>
</dbReference>
<dbReference type="Proteomes" id="UP000054289">
    <property type="component" value="Unassembled WGS sequence"/>
</dbReference>
<dbReference type="InterPro" id="IPR016024">
    <property type="entry name" value="ARM-type_fold"/>
</dbReference>
<organism evidence="2 3">
    <name type="scientific">Plasmodium falciparum (isolate HB3)</name>
    <dbReference type="NCBI Taxonomy" id="137071"/>
    <lineage>
        <taxon>Eukaryota</taxon>
        <taxon>Sar</taxon>
        <taxon>Alveolata</taxon>
        <taxon>Apicomplexa</taxon>
        <taxon>Aconoidasida</taxon>
        <taxon>Haemosporida</taxon>
        <taxon>Plasmodiidae</taxon>
        <taxon>Plasmodium</taxon>
        <taxon>Plasmodium (Laverania)</taxon>
    </lineage>
</organism>
<dbReference type="Pfam" id="PF03378">
    <property type="entry name" value="CAS_CSE1"/>
    <property type="match status" value="1"/>
</dbReference>
<dbReference type="AlphaFoldDB" id="A0A0L7KBK9"/>